<reference evidence="2 3" key="1">
    <citation type="submission" date="2017-11" db="EMBL/GenBank/DDBJ databases">
        <title>Animal gut microbial communities from fecal samples from Wisconsin, USA.</title>
        <authorList>
            <person name="Neumann A."/>
        </authorList>
    </citation>
    <scope>NUCLEOTIDE SEQUENCE [LARGE SCALE GENOMIC DNA]</scope>
    <source>
        <strain evidence="2 3">UWS3</strain>
    </source>
</reference>
<name>A0A2M9A5B1_9BACT</name>
<dbReference type="GO" id="GO:0043190">
    <property type="term" value="C:ATP-binding cassette (ABC) transporter complex"/>
    <property type="evidence" value="ECO:0007669"/>
    <property type="project" value="InterPro"/>
</dbReference>
<keyword evidence="1" id="KW-0812">Transmembrane</keyword>
<keyword evidence="3" id="KW-1185">Reference proteome</keyword>
<proteinExistence type="predicted"/>
<dbReference type="InterPro" id="IPR030802">
    <property type="entry name" value="Permease_MalE"/>
</dbReference>
<dbReference type="Pfam" id="PF02405">
    <property type="entry name" value="MlaE"/>
    <property type="match status" value="1"/>
</dbReference>
<accession>A0A2M9A5B1</accession>
<comment type="caution">
    <text evidence="2">The sequence shown here is derived from an EMBL/GenBank/DDBJ whole genome shotgun (WGS) entry which is preliminary data.</text>
</comment>
<protein>
    <submittedName>
        <fullName evidence="2">Phospholipid/cholesterol/gamma-HCH transport system permease protein</fullName>
    </submittedName>
</protein>
<dbReference type="OrthoDB" id="9806241at2"/>
<feature type="transmembrane region" description="Helical" evidence="1">
    <location>
        <begin position="46"/>
        <end position="69"/>
    </location>
</feature>
<evidence type="ECO:0000313" key="2">
    <source>
        <dbReference type="EMBL" id="PJJ40889.1"/>
    </source>
</evidence>
<dbReference type="GO" id="GO:0005548">
    <property type="term" value="F:phospholipid transporter activity"/>
    <property type="evidence" value="ECO:0007669"/>
    <property type="project" value="TreeGrafter"/>
</dbReference>
<gene>
    <name evidence="2" type="ORF">BGX16_0841</name>
</gene>
<evidence type="ECO:0000313" key="3">
    <source>
        <dbReference type="Proteomes" id="UP000231134"/>
    </source>
</evidence>
<organism evidence="2 3">
    <name type="scientific">Hallerella succinigenes</name>
    <dbReference type="NCBI Taxonomy" id="1896222"/>
    <lineage>
        <taxon>Bacteria</taxon>
        <taxon>Pseudomonadati</taxon>
        <taxon>Fibrobacterota</taxon>
        <taxon>Fibrobacteria</taxon>
        <taxon>Fibrobacterales</taxon>
        <taxon>Fibrobacteraceae</taxon>
        <taxon>Hallerella</taxon>
    </lineage>
</organism>
<dbReference type="AlphaFoldDB" id="A0A2M9A5B1"/>
<feature type="transmembrane region" description="Helical" evidence="1">
    <location>
        <begin position="15"/>
        <end position="34"/>
    </location>
</feature>
<sequence length="261" mass="28294">MVKILLAPLFFMGKMITNGISSVGELCCILWFTLRQLPYVFRTWGLVLKQMVAIGVSSMPLLFVTSIFTGMVATVQASFQFRGLVADKWVGTAACKMVLIELGPLLTALVLAGRVGSALAAEIASMREKEELDAHEVLGLDPYRFLAMPRFVAFMTMVPCLTVISNCLALIGGWIVAVLVLDISSYTFYTGMQYLFNPMDLFGGAIKSFVFGVIIFLIGWLHGINAAPGARGVGLATKDAVVSCCLMILILDLATDAILFQ</sequence>
<dbReference type="EMBL" id="PGEX01000001">
    <property type="protein sequence ID" value="PJJ40889.1"/>
    <property type="molecule type" value="Genomic_DNA"/>
</dbReference>
<feature type="transmembrane region" description="Helical" evidence="1">
    <location>
        <begin position="89"/>
        <end position="112"/>
    </location>
</feature>
<evidence type="ECO:0000256" key="1">
    <source>
        <dbReference type="SAM" id="Phobius"/>
    </source>
</evidence>
<dbReference type="PANTHER" id="PTHR30188:SF4">
    <property type="entry name" value="PROTEIN TRIGALACTOSYLDIACYLGLYCEROL 1, CHLOROPLASTIC"/>
    <property type="match status" value="1"/>
</dbReference>
<feature type="transmembrane region" description="Helical" evidence="1">
    <location>
        <begin position="201"/>
        <end position="221"/>
    </location>
</feature>
<keyword evidence="1" id="KW-0472">Membrane</keyword>
<feature type="transmembrane region" description="Helical" evidence="1">
    <location>
        <begin position="151"/>
        <end position="181"/>
    </location>
</feature>
<dbReference type="RefSeq" id="WP_100424924.1">
    <property type="nucleotide sequence ID" value="NZ_JAXFBG010000067.1"/>
</dbReference>
<dbReference type="PANTHER" id="PTHR30188">
    <property type="entry name" value="ABC TRANSPORTER PERMEASE PROTEIN-RELATED"/>
    <property type="match status" value="1"/>
</dbReference>
<keyword evidence="1" id="KW-1133">Transmembrane helix</keyword>
<dbReference type="Proteomes" id="UP000231134">
    <property type="component" value="Unassembled WGS sequence"/>
</dbReference>